<dbReference type="EMBL" id="VDMB01000004">
    <property type="protein sequence ID" value="TYT75360.1"/>
    <property type="molecule type" value="Genomic_DNA"/>
</dbReference>
<comment type="caution">
    <text evidence="4">The sequence shown here is derived from an EMBL/GenBank/DDBJ whole genome shotgun (WGS) entry which is preliminary data.</text>
</comment>
<dbReference type="InterPro" id="IPR001932">
    <property type="entry name" value="PPM-type_phosphatase-like_dom"/>
</dbReference>
<dbReference type="CDD" id="cd18774">
    <property type="entry name" value="PDC2_HK_sensor"/>
    <property type="match status" value="1"/>
</dbReference>
<name>A0A5Q4VGS0_9BACT</name>
<keyword evidence="1" id="KW-0378">Hydrolase</keyword>
<reference evidence="4 5" key="1">
    <citation type="submission" date="2019-06" db="EMBL/GenBank/DDBJ databases">
        <title>Desulfobotulus mexicanus sp. nov., a novel sulfate-reducing bacterium isolated from the sediment of an alkaline crater lake in Mexico.</title>
        <authorList>
            <person name="Hirschler-Rea A."/>
        </authorList>
    </citation>
    <scope>NUCLEOTIDE SEQUENCE [LARGE SCALE GENOMIC DNA]</scope>
    <source>
        <strain evidence="4 5">PAR22N</strain>
    </source>
</reference>
<dbReference type="SUPFAM" id="SSF81606">
    <property type="entry name" value="PP2C-like"/>
    <property type="match status" value="1"/>
</dbReference>
<dbReference type="Pfam" id="PF08269">
    <property type="entry name" value="dCache_2"/>
    <property type="match status" value="1"/>
</dbReference>
<evidence type="ECO:0000256" key="2">
    <source>
        <dbReference type="SAM" id="Phobius"/>
    </source>
</evidence>
<dbReference type="Gene3D" id="3.30.450.20">
    <property type="entry name" value="PAS domain"/>
    <property type="match status" value="1"/>
</dbReference>
<sequence length="699" mass="77746">MLHHHPFTNPCIQSSSKRGTFMLHSLKTRICILIALVLTLVAVPVLYFTHKDGVQAMSEAEQRSVQNVLDLAELNIRSGYRSLLYSRVDAVKAHRQALESMVTVARSSFDLIFSPKDISPDDLKKKQDLALDWISGLASLDGTEFLVLNKEGVLIAHPDADIRNSNLNQMEDIKGFPLADAVNDEARRLGTASTTFFWTFGNDGKGRKKFGWFVHYPDMDWVLGAVADIEALEHEGERKKKEMLDNLKSNFETIRIARSGSLILFDRSGEILIPSKNEDPDLLTILHPETMRPVFKELQNLAASGSRESIRMVLPDLKGEMRERVIFCTYFRTLGWYVAAIAYSDEIRAPAQALVQRLSFIIAGLFLVSMALGFWISNRMTRPLDTLAAFAKALPDSDFTSDQALCGAIEHLPGRHQDEVGRLAKALIFMEASLRDNIRCLMETTAANERMEGELSVAREIQLGLLPKTFPPFPNHSEFDLFASLEPAREVGGDLYDFFFMDEKHFCFAVGDVSGKGVPASLFMAISRTLLRSAAAREKDPARIMTTMNNDLASSNPNSMFVTLFIGVLDLDTGLLVYANGGHNPPVKISSGKPPEFMTGRSGPLVGAMEDMPYHTLEIQLEPDDTLFVYTDGVTEAMDTEQVLYSDPRLIRTLTGLQGQSPKYILEIVENDVAAHVGTAEPSDDITMLCLRYSGRHPG</sequence>
<feature type="transmembrane region" description="Helical" evidence="2">
    <location>
        <begin position="355"/>
        <end position="376"/>
    </location>
</feature>
<dbReference type="PANTHER" id="PTHR43156:SF2">
    <property type="entry name" value="STAGE II SPORULATION PROTEIN E"/>
    <property type="match status" value="1"/>
</dbReference>
<dbReference type="Pfam" id="PF07228">
    <property type="entry name" value="SpoIIE"/>
    <property type="match status" value="1"/>
</dbReference>
<dbReference type="AlphaFoldDB" id="A0A5Q4VGS0"/>
<accession>A0A5Q4VGS0</accession>
<evidence type="ECO:0000313" key="5">
    <source>
        <dbReference type="Proteomes" id="UP000321899"/>
    </source>
</evidence>
<feature type="transmembrane region" description="Helical" evidence="2">
    <location>
        <begin position="26"/>
        <end position="48"/>
    </location>
</feature>
<dbReference type="InterPro" id="IPR036457">
    <property type="entry name" value="PPM-type-like_dom_sf"/>
</dbReference>
<dbReference type="PANTHER" id="PTHR43156">
    <property type="entry name" value="STAGE II SPORULATION PROTEIN E-RELATED"/>
    <property type="match status" value="1"/>
</dbReference>
<organism evidence="4 5">
    <name type="scientific">Desulfobotulus mexicanus</name>
    <dbReference type="NCBI Taxonomy" id="2586642"/>
    <lineage>
        <taxon>Bacteria</taxon>
        <taxon>Pseudomonadati</taxon>
        <taxon>Thermodesulfobacteriota</taxon>
        <taxon>Desulfobacteria</taxon>
        <taxon>Desulfobacterales</taxon>
        <taxon>Desulfobacteraceae</taxon>
        <taxon>Desulfobotulus</taxon>
    </lineage>
</organism>
<dbReference type="GO" id="GO:0016791">
    <property type="term" value="F:phosphatase activity"/>
    <property type="evidence" value="ECO:0007669"/>
    <property type="project" value="TreeGrafter"/>
</dbReference>
<dbReference type="InterPro" id="IPR004010">
    <property type="entry name" value="Double_Cache_2"/>
</dbReference>
<dbReference type="Proteomes" id="UP000321899">
    <property type="component" value="Unassembled WGS sequence"/>
</dbReference>
<keyword evidence="5" id="KW-1185">Reference proteome</keyword>
<gene>
    <name evidence="4" type="ORF">FIM25_04555</name>
</gene>
<evidence type="ECO:0000313" key="4">
    <source>
        <dbReference type="EMBL" id="TYT75360.1"/>
    </source>
</evidence>
<dbReference type="Gene3D" id="6.10.340.10">
    <property type="match status" value="1"/>
</dbReference>
<dbReference type="Gene3D" id="3.60.40.10">
    <property type="entry name" value="PPM-type phosphatase domain"/>
    <property type="match status" value="1"/>
</dbReference>
<feature type="domain" description="PPM-type phosphatase" evidence="3">
    <location>
        <begin position="476"/>
        <end position="693"/>
    </location>
</feature>
<protein>
    <submittedName>
        <fullName evidence="4">SpoIIE family protein phosphatase</fullName>
    </submittedName>
</protein>
<evidence type="ECO:0000259" key="3">
    <source>
        <dbReference type="SMART" id="SM00331"/>
    </source>
</evidence>
<dbReference type="OrthoDB" id="9802500at2"/>
<dbReference type="SMART" id="SM00331">
    <property type="entry name" value="PP2C_SIG"/>
    <property type="match status" value="1"/>
</dbReference>
<keyword evidence="2" id="KW-1133">Transmembrane helix</keyword>
<keyword evidence="2" id="KW-0472">Membrane</keyword>
<keyword evidence="2" id="KW-0812">Transmembrane</keyword>
<proteinExistence type="predicted"/>
<dbReference type="InterPro" id="IPR052016">
    <property type="entry name" value="Bact_Sigma-Reg"/>
</dbReference>
<evidence type="ECO:0000256" key="1">
    <source>
        <dbReference type="ARBA" id="ARBA00022801"/>
    </source>
</evidence>